<dbReference type="EMBL" id="CP064954">
    <property type="protein sequence ID" value="QPK79091.1"/>
    <property type="molecule type" value="Genomic_DNA"/>
</dbReference>
<dbReference type="AlphaFoldDB" id="A0A7T0KEY8"/>
<name>A0A7T0KEY8_9CORY</name>
<dbReference type="Proteomes" id="UP000594681">
    <property type="component" value="Chromosome"/>
</dbReference>
<keyword evidence="2" id="KW-1185">Reference proteome</keyword>
<dbReference type="KEGG" id="cliz:G7Y31_11480"/>
<evidence type="ECO:0000313" key="1">
    <source>
        <dbReference type="EMBL" id="QPK79091.1"/>
    </source>
</evidence>
<evidence type="ECO:0000313" key="2">
    <source>
        <dbReference type="Proteomes" id="UP000594681"/>
    </source>
</evidence>
<sequence length="400" mass="44196">MNPAYVVTITPQPEALGISRMIAIPAETTMGELTAMVDAAMGLETNGPGELQASSKPWIRVADIHGESAAEFLTSNEQILYTADTDGLWQLFLTYEATTTLPSALPALIDATGPDLLPAAGSIPGMVQFLYAVQALLAGKRPQPRPLEKIMHAFPNFSIEQMRLRLTECYAPDIIDRLREASGTAALLQHEKFLSTEQMLAELLQKYPELASDYDLPPLQLEDKGLLYYRYSTFLYVLQDHPELTESGLLAPEAVAELVESFGIDSQRGNTDEETVIPIRALRELFDNMCWIKLSKTHVHVTEDGLRALEEPVWGVRALLRAIPLAYDPDAVPAVCFHAVHLLRGETLEGAMPQPLELAEAALEGLGILRAHPTYRAPEEGLEGVLAEIVRFLREQLRFD</sequence>
<gene>
    <name evidence="1" type="ORF">G7Y31_11480</name>
</gene>
<dbReference type="SUPFAM" id="SSF159941">
    <property type="entry name" value="MM3350-like"/>
    <property type="match status" value="1"/>
</dbReference>
<dbReference type="InterPro" id="IPR024047">
    <property type="entry name" value="MM3350-like_sf"/>
</dbReference>
<proteinExistence type="predicted"/>
<dbReference type="RefSeq" id="WP_165009924.1">
    <property type="nucleotide sequence ID" value="NZ_CP064954.1"/>
</dbReference>
<protein>
    <submittedName>
        <fullName evidence="1">Uncharacterized protein</fullName>
    </submittedName>
</protein>
<organism evidence="1 2">
    <name type="scientific">Corynebacterium lizhenjunii</name>
    <dbReference type="NCBI Taxonomy" id="2709394"/>
    <lineage>
        <taxon>Bacteria</taxon>
        <taxon>Bacillati</taxon>
        <taxon>Actinomycetota</taxon>
        <taxon>Actinomycetes</taxon>
        <taxon>Mycobacteriales</taxon>
        <taxon>Corynebacteriaceae</taxon>
        <taxon>Corynebacterium</taxon>
    </lineage>
</organism>
<reference evidence="1 2" key="1">
    <citation type="submission" date="2020-11" db="EMBL/GenBank/DDBJ databases">
        <title>Corynebacterium sp. ZJ-599.</title>
        <authorList>
            <person name="Zhou J."/>
        </authorList>
    </citation>
    <scope>NUCLEOTIDE SEQUENCE [LARGE SCALE GENOMIC DNA]</scope>
    <source>
        <strain evidence="1 2">ZJ-599</strain>
    </source>
</reference>
<accession>A0A7T0KEY8</accession>